<dbReference type="FunFam" id="3.30.565.10:FF:000006">
    <property type="entry name" value="Sensor histidine kinase WalK"/>
    <property type="match status" value="1"/>
</dbReference>
<keyword evidence="6" id="KW-0547">Nucleotide-binding</keyword>
<feature type="transmembrane region" description="Helical" evidence="13">
    <location>
        <begin position="267"/>
        <end position="284"/>
    </location>
</feature>
<evidence type="ECO:0000256" key="9">
    <source>
        <dbReference type="ARBA" id="ARBA00023012"/>
    </source>
</evidence>
<feature type="compositionally biased region" description="Basic and acidic residues" evidence="12">
    <location>
        <begin position="683"/>
        <end position="692"/>
    </location>
</feature>
<keyword evidence="14" id="KW-0732">Signal</keyword>
<comment type="subcellular location">
    <subcellularLocation>
        <location evidence="2">Cell membrane</location>
        <topology evidence="2">Multi-pass membrane protein</topology>
    </subcellularLocation>
</comment>
<evidence type="ECO:0000256" key="10">
    <source>
        <dbReference type="ARBA" id="ARBA00023136"/>
    </source>
</evidence>
<dbReference type="PANTHER" id="PTHR45453">
    <property type="entry name" value="PHOSPHATE REGULON SENSOR PROTEIN PHOR"/>
    <property type="match status" value="1"/>
</dbReference>
<evidence type="ECO:0000256" key="7">
    <source>
        <dbReference type="ARBA" id="ARBA00022777"/>
    </source>
</evidence>
<feature type="transmembrane region" description="Helical" evidence="13">
    <location>
        <begin position="326"/>
        <end position="346"/>
    </location>
</feature>
<keyword evidence="17" id="KW-1185">Reference proteome</keyword>
<dbReference type="Gene3D" id="2.60.120.260">
    <property type="entry name" value="Galactose-binding domain-like"/>
    <property type="match status" value="1"/>
</dbReference>
<dbReference type="GO" id="GO:0004721">
    <property type="term" value="F:phosphoprotein phosphatase activity"/>
    <property type="evidence" value="ECO:0007669"/>
    <property type="project" value="TreeGrafter"/>
</dbReference>
<keyword evidence="13" id="KW-0812">Transmembrane</keyword>
<dbReference type="SMART" id="SM00388">
    <property type="entry name" value="HisKA"/>
    <property type="match status" value="1"/>
</dbReference>
<dbReference type="OrthoDB" id="9809348at2"/>
<dbReference type="EC" id="2.7.13.3" evidence="3"/>
<dbReference type="SUPFAM" id="SSF47384">
    <property type="entry name" value="Homodimeric domain of signal transducing histidine kinase"/>
    <property type="match status" value="1"/>
</dbReference>
<name>A0A2W1L3Z6_9BACL</name>
<dbReference type="PRINTS" id="PR00344">
    <property type="entry name" value="BCTRLSENSOR"/>
</dbReference>
<dbReference type="PROSITE" id="PS50109">
    <property type="entry name" value="HIS_KIN"/>
    <property type="match status" value="1"/>
</dbReference>
<evidence type="ECO:0000256" key="6">
    <source>
        <dbReference type="ARBA" id="ARBA00022741"/>
    </source>
</evidence>
<feature type="transmembrane region" description="Helical" evidence="13">
    <location>
        <begin position="205"/>
        <end position="223"/>
    </location>
</feature>
<dbReference type="GO" id="GO:0000155">
    <property type="term" value="F:phosphorelay sensor kinase activity"/>
    <property type="evidence" value="ECO:0007669"/>
    <property type="project" value="InterPro"/>
</dbReference>
<dbReference type="PROSITE" id="PS51257">
    <property type="entry name" value="PROKAR_LIPOPROTEIN"/>
    <property type="match status" value="1"/>
</dbReference>
<accession>A0A2W1L3Z6</accession>
<dbReference type="GO" id="GO:0005886">
    <property type="term" value="C:plasma membrane"/>
    <property type="evidence" value="ECO:0007669"/>
    <property type="project" value="UniProtKB-SubCell"/>
</dbReference>
<dbReference type="InterPro" id="IPR050351">
    <property type="entry name" value="BphY/WalK/GraS-like"/>
</dbReference>
<feature type="chain" id="PRO_5039385081" description="histidine kinase" evidence="14">
    <location>
        <begin position="23"/>
        <end position="692"/>
    </location>
</feature>
<keyword evidence="9" id="KW-0902">Two-component regulatory system</keyword>
<dbReference type="PANTHER" id="PTHR45453:SF1">
    <property type="entry name" value="PHOSPHATE REGULON SENSOR PROTEIN PHOR"/>
    <property type="match status" value="1"/>
</dbReference>
<dbReference type="InterPro" id="IPR008979">
    <property type="entry name" value="Galactose-bd-like_sf"/>
</dbReference>
<dbReference type="GO" id="GO:0016036">
    <property type="term" value="P:cellular response to phosphate starvation"/>
    <property type="evidence" value="ECO:0007669"/>
    <property type="project" value="TreeGrafter"/>
</dbReference>
<evidence type="ECO:0000256" key="8">
    <source>
        <dbReference type="ARBA" id="ARBA00022840"/>
    </source>
</evidence>
<dbReference type="Gene3D" id="3.30.565.10">
    <property type="entry name" value="Histidine kinase-like ATPase, C-terminal domain"/>
    <property type="match status" value="1"/>
</dbReference>
<evidence type="ECO:0000256" key="2">
    <source>
        <dbReference type="ARBA" id="ARBA00004651"/>
    </source>
</evidence>
<evidence type="ECO:0000256" key="12">
    <source>
        <dbReference type="SAM" id="MobiDB-lite"/>
    </source>
</evidence>
<dbReference type="InterPro" id="IPR036097">
    <property type="entry name" value="HisK_dim/P_sf"/>
</dbReference>
<evidence type="ECO:0000313" key="16">
    <source>
        <dbReference type="EMBL" id="PZD93609.1"/>
    </source>
</evidence>
<dbReference type="SMART" id="SM00387">
    <property type="entry name" value="HATPase_c"/>
    <property type="match status" value="1"/>
</dbReference>
<dbReference type="InterPro" id="IPR003594">
    <property type="entry name" value="HATPase_dom"/>
</dbReference>
<proteinExistence type="predicted"/>
<reference evidence="16 17" key="1">
    <citation type="submission" date="2018-06" db="EMBL/GenBank/DDBJ databases">
        <title>Paenibacillus imtechensis sp. nov.</title>
        <authorList>
            <person name="Pinnaka A.K."/>
            <person name="Singh H."/>
            <person name="Kaur M."/>
        </authorList>
    </citation>
    <scope>NUCLEOTIDE SEQUENCE [LARGE SCALE GENOMIC DNA]</scope>
    <source>
        <strain evidence="16 17">SMB1</strain>
    </source>
</reference>
<feature type="transmembrane region" description="Helical" evidence="13">
    <location>
        <begin position="296"/>
        <end position="314"/>
    </location>
</feature>
<comment type="catalytic activity">
    <reaction evidence="1">
        <text>ATP + protein L-histidine = ADP + protein N-phospho-L-histidine.</text>
        <dbReference type="EC" id="2.7.13.3"/>
    </reaction>
</comment>
<feature type="region of interest" description="Disordered" evidence="12">
    <location>
        <begin position="668"/>
        <end position="692"/>
    </location>
</feature>
<gene>
    <name evidence="16" type="ORF">DNH61_23615</name>
</gene>
<dbReference type="Gene3D" id="1.10.287.130">
    <property type="match status" value="1"/>
</dbReference>
<dbReference type="CDD" id="cd00082">
    <property type="entry name" value="HisKA"/>
    <property type="match status" value="1"/>
</dbReference>
<dbReference type="SUPFAM" id="SSF55874">
    <property type="entry name" value="ATPase domain of HSP90 chaperone/DNA topoisomerase II/histidine kinase"/>
    <property type="match status" value="1"/>
</dbReference>
<comment type="caution">
    <text evidence="16">The sequence shown here is derived from an EMBL/GenBank/DDBJ whole genome shotgun (WGS) entry which is preliminary data.</text>
</comment>
<dbReference type="Pfam" id="PF07695">
    <property type="entry name" value="7TMR-DISM_7TM"/>
    <property type="match status" value="1"/>
</dbReference>
<evidence type="ECO:0000256" key="14">
    <source>
        <dbReference type="SAM" id="SignalP"/>
    </source>
</evidence>
<evidence type="ECO:0000256" key="3">
    <source>
        <dbReference type="ARBA" id="ARBA00012438"/>
    </source>
</evidence>
<dbReference type="Proteomes" id="UP000249522">
    <property type="component" value="Unassembled WGS sequence"/>
</dbReference>
<keyword evidence="10 13" id="KW-0472">Membrane</keyword>
<dbReference type="InterPro" id="IPR011623">
    <property type="entry name" value="7TMR_DISM_rcpt_extracell_dom1"/>
</dbReference>
<keyword evidence="8" id="KW-0067">ATP-binding</keyword>
<dbReference type="GO" id="GO:0005524">
    <property type="term" value="F:ATP binding"/>
    <property type="evidence" value="ECO:0007669"/>
    <property type="project" value="UniProtKB-KW"/>
</dbReference>
<feature type="transmembrane region" description="Helical" evidence="13">
    <location>
        <begin position="380"/>
        <end position="398"/>
    </location>
</feature>
<evidence type="ECO:0000256" key="11">
    <source>
        <dbReference type="SAM" id="Coils"/>
    </source>
</evidence>
<dbReference type="InterPro" id="IPR036890">
    <property type="entry name" value="HATPase_C_sf"/>
</dbReference>
<evidence type="ECO:0000256" key="4">
    <source>
        <dbReference type="ARBA" id="ARBA00022553"/>
    </source>
</evidence>
<evidence type="ECO:0000256" key="13">
    <source>
        <dbReference type="SAM" id="Phobius"/>
    </source>
</evidence>
<dbReference type="AlphaFoldDB" id="A0A2W1L3Z6"/>
<dbReference type="CDD" id="cd00075">
    <property type="entry name" value="HATPase"/>
    <property type="match status" value="1"/>
</dbReference>
<feature type="coiled-coil region" evidence="11">
    <location>
        <begin position="420"/>
        <end position="461"/>
    </location>
</feature>
<keyword evidence="7 16" id="KW-0418">Kinase</keyword>
<dbReference type="FunFam" id="1.10.287.130:FF:000001">
    <property type="entry name" value="Two-component sensor histidine kinase"/>
    <property type="match status" value="1"/>
</dbReference>
<keyword evidence="5" id="KW-0808">Transferase</keyword>
<keyword evidence="13" id="KW-1133">Transmembrane helix</keyword>
<evidence type="ECO:0000256" key="1">
    <source>
        <dbReference type="ARBA" id="ARBA00000085"/>
    </source>
</evidence>
<evidence type="ECO:0000259" key="15">
    <source>
        <dbReference type="PROSITE" id="PS50109"/>
    </source>
</evidence>
<feature type="transmembrane region" description="Helical" evidence="13">
    <location>
        <begin position="230"/>
        <end position="247"/>
    </location>
</feature>
<keyword evidence="4" id="KW-0597">Phosphoprotein</keyword>
<dbReference type="Pfam" id="PF02518">
    <property type="entry name" value="HATPase_c"/>
    <property type="match status" value="1"/>
</dbReference>
<feature type="transmembrane region" description="Helical" evidence="13">
    <location>
        <begin position="353"/>
        <end position="374"/>
    </location>
</feature>
<keyword evidence="11" id="KW-0175">Coiled coil</keyword>
<dbReference type="EMBL" id="QKRB01000057">
    <property type="protein sequence ID" value="PZD93609.1"/>
    <property type="molecule type" value="Genomic_DNA"/>
</dbReference>
<dbReference type="InterPro" id="IPR003661">
    <property type="entry name" value="HisK_dim/P_dom"/>
</dbReference>
<dbReference type="RefSeq" id="WP_111149278.1">
    <property type="nucleotide sequence ID" value="NZ_QKRB01000057.1"/>
</dbReference>
<feature type="signal peptide" evidence="14">
    <location>
        <begin position="1"/>
        <end position="22"/>
    </location>
</feature>
<feature type="domain" description="Histidine kinase" evidence="15">
    <location>
        <begin position="461"/>
        <end position="687"/>
    </location>
</feature>
<organism evidence="16 17">
    <name type="scientific">Paenibacillus sambharensis</name>
    <dbReference type="NCBI Taxonomy" id="1803190"/>
    <lineage>
        <taxon>Bacteria</taxon>
        <taxon>Bacillati</taxon>
        <taxon>Bacillota</taxon>
        <taxon>Bacilli</taxon>
        <taxon>Bacillales</taxon>
        <taxon>Paenibacillaceae</taxon>
        <taxon>Paenibacillus</taxon>
    </lineage>
</organism>
<protein>
    <recommendedName>
        <fullName evidence="3">histidine kinase</fullName>
        <ecNumber evidence="3">2.7.13.3</ecNumber>
    </recommendedName>
</protein>
<sequence length="692" mass="78289">MFRKTWVIVLLAALIMAAAGCSQPEKIQGANAREGILDLRGGDFSGNQTRAMDGEWQFYPDKLLEPGQTEEEFSTYMRVPKSWNNYPTPYGYADGKGYGTYRLTLLTDPEPSVLAIRLPTISTAYKLWINGEVRAEMGRVGTDEASEKPAQTPHVVTFANEPGKTELVLQVSNFHHQRGGIWGQLDIGAPTAIIEQHTRDAGHNAGLFGSLVIIGLYHIALFALRREEKFTIHFGLLCLVVGIRTVVTDEALLLRWVPSISWEAGFKMEYLTLVLSAVAAYMYVNRLFPLDTSRRLRIYVLSVSTLFTGIILLLPSYELSRMLPLFQVFIVSIALYLVVVLIRGFIRKREGSVFVLVGVMVFILSVINDILYYMESLHSTDLVPLGLFFFILMQAFIISTRFSKALRSVETVSEQLLELNNHLEDRIEERTVALRKSKEEIEATNIELEKLERSRRHLLTNISHDLRTPMTLIQGYLEAMQDGIVQGKDQQDHYVRMMLGKIESLNRLISDLFELSKLESGQVTFDRKKVLLRNWIDDIREFYELDIENRGMQLHIVEPDTARADSDRISVFMDEMRINQALGNLIYNALKHMQPGGLIKLVFTYNPVRRKIILDVRDDGSGIASEDLPFIFDRFYKKDKSRNSAGGGSGIGLAIVKEIIELHEGQVSADSVPGEGASFRIELPAKEEEGTR</sequence>
<dbReference type="InterPro" id="IPR004358">
    <property type="entry name" value="Sig_transdc_His_kin-like_C"/>
</dbReference>
<evidence type="ECO:0000313" key="17">
    <source>
        <dbReference type="Proteomes" id="UP000249522"/>
    </source>
</evidence>
<dbReference type="SUPFAM" id="SSF49785">
    <property type="entry name" value="Galactose-binding domain-like"/>
    <property type="match status" value="1"/>
</dbReference>
<dbReference type="Pfam" id="PF00512">
    <property type="entry name" value="HisKA"/>
    <property type="match status" value="1"/>
</dbReference>
<dbReference type="InterPro" id="IPR005467">
    <property type="entry name" value="His_kinase_dom"/>
</dbReference>
<evidence type="ECO:0000256" key="5">
    <source>
        <dbReference type="ARBA" id="ARBA00022679"/>
    </source>
</evidence>